<gene>
    <name evidence="3" type="ORF">C1SCF055_LOCUS20682</name>
</gene>
<dbReference type="EMBL" id="CAMXCT010001896">
    <property type="protein sequence ID" value="CAI3993997.1"/>
    <property type="molecule type" value="Genomic_DNA"/>
</dbReference>
<feature type="compositionally biased region" description="Basic and acidic residues" evidence="1">
    <location>
        <begin position="316"/>
        <end position="338"/>
    </location>
</feature>
<keyword evidence="2" id="KW-0732">Signal</keyword>
<reference evidence="4 5" key="2">
    <citation type="submission" date="2024-05" db="EMBL/GenBank/DDBJ databases">
        <authorList>
            <person name="Chen Y."/>
            <person name="Shah S."/>
            <person name="Dougan E. K."/>
            <person name="Thang M."/>
            <person name="Chan C."/>
        </authorList>
    </citation>
    <scope>NUCLEOTIDE SEQUENCE [LARGE SCALE GENOMIC DNA]</scope>
</reference>
<evidence type="ECO:0000313" key="5">
    <source>
        <dbReference type="Proteomes" id="UP001152797"/>
    </source>
</evidence>
<sequence length="551" mass="59122">ERLALLSRLLKLRLVQARLAESFGAVEEARADAAEESLSPILRAEEAHKTARCGGTGGVAAGSAGVSAGTPRSSAELREAVEVAKSYLHERAYEFFETPEELDAVLTTVAQHTDAHSDFLTGEADVIWRGERNEEQNEAMLYIKRENPAKDSPSYVNRLLAALFLEAGDDGDDGEMIPVASEIDPGHGLRTIADLTQGATEDALWESESTDRDQLSPSRVGGVLTVCPSLSAGMKVPPGALVRGLKWKLVALLCLVLYAVFESGEDARPDSEDPNMKRMRPFLSSQSFEIGLWTRQKGSSASPSSASVRSSSPEVEELRQELEKARVRSEERAAELSRLRGSMSAGSKDLDDGEAPTKTAPKSAAEIPESLWREPPSTSSTRAPQEDSTITVKTGDKEISIQIGKELSTSSTSLQMRGADQIGDGDSEVSTTQAKATSFRANATDAKIRGDGDGTLITVRSGQQSIVIQVREGEQVTTSSPTTTDITNTTLVIENPVKALPDVPELPPEPKAEEPVDVEGDKVETPVPKTESEASTTKGFSAYTNLALRTR</sequence>
<feature type="compositionally biased region" description="Basic and acidic residues" evidence="1">
    <location>
        <begin position="508"/>
        <end position="524"/>
    </location>
</feature>
<dbReference type="Proteomes" id="UP001152797">
    <property type="component" value="Unassembled WGS sequence"/>
</dbReference>
<feature type="region of interest" description="Disordered" evidence="1">
    <location>
        <begin position="294"/>
        <end position="396"/>
    </location>
</feature>
<name>A0A9P1G1H0_9DINO</name>
<feature type="compositionally biased region" description="Polar residues" evidence="1">
    <location>
        <begin position="533"/>
        <end position="544"/>
    </location>
</feature>
<comment type="caution">
    <text evidence="3">The sequence shown here is derived from an EMBL/GenBank/DDBJ whole genome shotgun (WGS) entry which is preliminary data.</text>
</comment>
<dbReference type="EMBL" id="CAMXCT030001896">
    <property type="protein sequence ID" value="CAL4781309.1"/>
    <property type="molecule type" value="Genomic_DNA"/>
</dbReference>
<evidence type="ECO:0000256" key="2">
    <source>
        <dbReference type="SAM" id="SignalP"/>
    </source>
</evidence>
<proteinExistence type="predicted"/>
<evidence type="ECO:0000256" key="1">
    <source>
        <dbReference type="SAM" id="MobiDB-lite"/>
    </source>
</evidence>
<dbReference type="EMBL" id="CAMXCT020001896">
    <property type="protein sequence ID" value="CAL1147372.1"/>
    <property type="molecule type" value="Genomic_DNA"/>
</dbReference>
<feature type="non-terminal residue" evidence="3">
    <location>
        <position position="1"/>
    </location>
</feature>
<feature type="compositionally biased region" description="Low complexity" evidence="1">
    <location>
        <begin position="299"/>
        <end position="313"/>
    </location>
</feature>
<evidence type="ECO:0000313" key="4">
    <source>
        <dbReference type="EMBL" id="CAL4781309.1"/>
    </source>
</evidence>
<feature type="region of interest" description="Disordered" evidence="1">
    <location>
        <begin position="499"/>
        <end position="551"/>
    </location>
</feature>
<protein>
    <submittedName>
        <fullName evidence="4">CAP-Gly domain-containing protein</fullName>
    </submittedName>
</protein>
<dbReference type="AlphaFoldDB" id="A0A9P1G1H0"/>
<evidence type="ECO:0000313" key="3">
    <source>
        <dbReference type="EMBL" id="CAI3993997.1"/>
    </source>
</evidence>
<feature type="chain" id="PRO_5043272381" evidence="2">
    <location>
        <begin position="18"/>
        <end position="551"/>
    </location>
</feature>
<feature type="signal peptide" evidence="2">
    <location>
        <begin position="1"/>
        <end position="17"/>
    </location>
</feature>
<feature type="compositionally biased region" description="Polar residues" evidence="1">
    <location>
        <begin position="376"/>
        <end position="392"/>
    </location>
</feature>
<keyword evidence="5" id="KW-1185">Reference proteome</keyword>
<reference evidence="3" key="1">
    <citation type="submission" date="2022-10" db="EMBL/GenBank/DDBJ databases">
        <authorList>
            <person name="Chen Y."/>
            <person name="Dougan E. K."/>
            <person name="Chan C."/>
            <person name="Rhodes N."/>
            <person name="Thang M."/>
        </authorList>
    </citation>
    <scope>NUCLEOTIDE SEQUENCE</scope>
</reference>
<accession>A0A9P1G1H0</accession>
<organism evidence="3">
    <name type="scientific">Cladocopium goreaui</name>
    <dbReference type="NCBI Taxonomy" id="2562237"/>
    <lineage>
        <taxon>Eukaryota</taxon>
        <taxon>Sar</taxon>
        <taxon>Alveolata</taxon>
        <taxon>Dinophyceae</taxon>
        <taxon>Suessiales</taxon>
        <taxon>Symbiodiniaceae</taxon>
        <taxon>Cladocopium</taxon>
    </lineage>
</organism>